<keyword evidence="1" id="KW-0812">Transmembrane</keyword>
<protein>
    <submittedName>
        <fullName evidence="2">Uncharacterized protein</fullName>
    </submittedName>
</protein>
<dbReference type="EMBL" id="CAJNON010000095">
    <property type="protein sequence ID" value="CAF0957152.1"/>
    <property type="molecule type" value="Genomic_DNA"/>
</dbReference>
<feature type="transmembrane region" description="Helical" evidence="1">
    <location>
        <begin position="64"/>
        <end position="86"/>
    </location>
</feature>
<dbReference type="SUPFAM" id="SSF55486">
    <property type="entry name" value="Metalloproteases ('zincins'), catalytic domain"/>
    <property type="match status" value="1"/>
</dbReference>
<reference evidence="2" key="1">
    <citation type="submission" date="2021-02" db="EMBL/GenBank/DDBJ databases">
        <authorList>
            <person name="Nowell W R."/>
        </authorList>
    </citation>
    <scope>NUCLEOTIDE SEQUENCE</scope>
</reference>
<dbReference type="Gene3D" id="3.40.390.10">
    <property type="entry name" value="Collagenase (Catalytic Domain)"/>
    <property type="match status" value="1"/>
</dbReference>
<evidence type="ECO:0000256" key="1">
    <source>
        <dbReference type="SAM" id="Phobius"/>
    </source>
</evidence>
<name>A0A814DE95_9BILA</name>
<dbReference type="AlphaFoldDB" id="A0A814DE95"/>
<organism evidence="2 3">
    <name type="scientific">Adineta steineri</name>
    <dbReference type="NCBI Taxonomy" id="433720"/>
    <lineage>
        <taxon>Eukaryota</taxon>
        <taxon>Metazoa</taxon>
        <taxon>Spiralia</taxon>
        <taxon>Gnathifera</taxon>
        <taxon>Rotifera</taxon>
        <taxon>Eurotatoria</taxon>
        <taxon>Bdelloidea</taxon>
        <taxon>Adinetida</taxon>
        <taxon>Adinetidae</taxon>
        <taxon>Adineta</taxon>
    </lineage>
</organism>
<proteinExistence type="predicted"/>
<dbReference type="OrthoDB" id="10000248at2759"/>
<dbReference type="Proteomes" id="UP000663891">
    <property type="component" value="Unassembled WGS sequence"/>
</dbReference>
<keyword evidence="1" id="KW-1133">Transmembrane helix</keyword>
<keyword evidence="1" id="KW-0472">Membrane</keyword>
<evidence type="ECO:0000313" key="2">
    <source>
        <dbReference type="EMBL" id="CAF0957152.1"/>
    </source>
</evidence>
<gene>
    <name evidence="2" type="ORF">VCS650_LOCUS12396</name>
</gene>
<accession>A0A814DE95</accession>
<comment type="caution">
    <text evidence="2">The sequence shown here is derived from an EMBL/GenBank/DDBJ whole genome shotgun (WGS) entry which is preliminary data.</text>
</comment>
<sequence>MHEQHDVADPNLNNNPLRKMVQFKDTILIPTQSATSTSLLTSSSSSTSLTLPLIAEKTGARFKLLILLLGLFIALTIGFILSLLLVTQLNHHVPKHALSSQQFHSILSKQNITNNKNKNRLFEHLDSVWIDELDFNTDICYNFYGFVCRKWLTNHPLSPLDFKRSWLTERSQDIRQKFALTLANLSEIYAYNYQMEIKKNQTETTTKEMDIVDFEGLTSVKNELEQFYSFHDGYEDEHHKIVKRQTPSSQNNLSQSISNMFLYYNQCIHTSESLLLEELRQLAHDRFWFTNNYEITYTTNHLHFLFEQMIEHPLMHIWNINTINLGTQIIVHIQRKTQDQQTSFQTHYIEQASLFEHYVKKHHIDLCYQSSRVGPLANTLKEYKQLLTLSLSYTNSTISDDLHNLLAEKNSLPIIYSSVRHPNDLGDLIQFMLDKQMIDSLNDTHIYNLLVNFTRDLEQTLVNIPIFRSTISYQCQLYLNYYIQFRSLNNTKFDAWFDYISASIIHLIVHSWPGDASYICLYSTIVRHNQLEIIPYWNTFIQYTKKQIKDISSPIITVEIRLIDFFQLDSVFRFLFADQYAHYCNLMVYKYGPKLLPFVSVFHEGIQISLKSLWKQSVHEKSIEQINIQSLSLPFNHIPKDCLALLEYYYPFTLSSFYEEYMLNKTEELYSIAYQLRDHLILSNLNNQFLSSLQFHIKPERLKLFHDLFPTTTHIPYEYYFIENNYLSTAWNIIESSHEKLLQPTHEFFEINGYHTIKQGIFLQPTVAELYSNETTRIGALLLIAHELGHALCPCGINLTEREYFADLIALNLIINYQQEQLNLTTKQLNYIKTFFITYGQSECTHINREMISIMNNELHINRVLKGNEQFQTIFNCSLKQNKYAKKINSLLPEICTACREKKNELVS</sequence>
<dbReference type="GO" id="GO:0008237">
    <property type="term" value="F:metallopeptidase activity"/>
    <property type="evidence" value="ECO:0007669"/>
    <property type="project" value="InterPro"/>
</dbReference>
<dbReference type="InterPro" id="IPR024079">
    <property type="entry name" value="MetalloPept_cat_dom_sf"/>
</dbReference>
<evidence type="ECO:0000313" key="3">
    <source>
        <dbReference type="Proteomes" id="UP000663891"/>
    </source>
</evidence>